<dbReference type="Proteomes" id="UP000829291">
    <property type="component" value="Chromosome 2"/>
</dbReference>
<keyword evidence="4" id="KW-0804">Transcription</keyword>
<dbReference type="SUPFAM" id="SSF55455">
    <property type="entry name" value="SRF-like"/>
    <property type="match status" value="1"/>
</dbReference>
<accession>A0A6J0BSC4</accession>
<dbReference type="AlphaFoldDB" id="A0A6J0BSC4"/>
<dbReference type="RefSeq" id="XP_015517202.2">
    <property type="nucleotide sequence ID" value="XM_015661716.2"/>
</dbReference>
<name>A0A6J0BSC4_NEOLC</name>
<evidence type="ECO:0000313" key="8">
    <source>
        <dbReference type="RefSeq" id="XP_015517202.2"/>
    </source>
</evidence>
<dbReference type="OrthoDB" id="2284405at2759"/>
<dbReference type="Gene3D" id="3.40.1810.10">
    <property type="entry name" value="Transcription factor, MADS-box"/>
    <property type="match status" value="2"/>
</dbReference>
<dbReference type="GO" id="GO:0003677">
    <property type="term" value="F:DNA binding"/>
    <property type="evidence" value="ECO:0007669"/>
    <property type="project" value="UniProtKB-KW"/>
</dbReference>
<feature type="domain" description="MADS-box" evidence="6">
    <location>
        <begin position="1"/>
        <end position="52"/>
    </location>
</feature>
<gene>
    <name evidence="8" type="primary">LOC107222374</name>
</gene>
<evidence type="ECO:0000256" key="3">
    <source>
        <dbReference type="ARBA" id="ARBA00023125"/>
    </source>
</evidence>
<sequence>MATNEQRLEFEFMEKKSNLMSMAYELSVIGNTQVLVFVHHDGGKSACFCTIDFQPVVTSDSGKQLIQSCLDNNKFTLLENEGYTVVNNISNGTNSSTPNREEANPEFTERKSQLLSEVEEVSAICNTHGLALIMNYDTGELTSFFTKSFEPVVASEAGKKLLKLCIKEKN</sequence>
<dbReference type="PROSITE" id="PS50066">
    <property type="entry name" value="MADS_BOX_2"/>
    <property type="match status" value="1"/>
</dbReference>
<dbReference type="InterPro" id="IPR002100">
    <property type="entry name" value="TF_MADSbox"/>
</dbReference>
<evidence type="ECO:0000259" key="6">
    <source>
        <dbReference type="PROSITE" id="PS50066"/>
    </source>
</evidence>
<protein>
    <submittedName>
        <fullName evidence="8">Uncharacterized protein LOC107222374</fullName>
    </submittedName>
</protein>
<organism evidence="8">
    <name type="scientific">Neodiprion lecontei</name>
    <name type="common">Redheaded pine sawfly</name>
    <dbReference type="NCBI Taxonomy" id="441921"/>
    <lineage>
        <taxon>Eukaryota</taxon>
        <taxon>Metazoa</taxon>
        <taxon>Ecdysozoa</taxon>
        <taxon>Arthropoda</taxon>
        <taxon>Hexapoda</taxon>
        <taxon>Insecta</taxon>
        <taxon>Pterygota</taxon>
        <taxon>Neoptera</taxon>
        <taxon>Endopterygota</taxon>
        <taxon>Hymenoptera</taxon>
        <taxon>Tenthredinoidea</taxon>
        <taxon>Diprionidae</taxon>
        <taxon>Diprioninae</taxon>
        <taxon>Neodiprion</taxon>
    </lineage>
</organism>
<dbReference type="InterPro" id="IPR036879">
    <property type="entry name" value="TF_MADSbox_sf"/>
</dbReference>
<comment type="subcellular location">
    <subcellularLocation>
        <location evidence="1">Nucleus</location>
    </subcellularLocation>
</comment>
<dbReference type="GeneID" id="107222374"/>
<dbReference type="GO" id="GO:0005634">
    <property type="term" value="C:nucleus"/>
    <property type="evidence" value="ECO:0007669"/>
    <property type="project" value="UniProtKB-SubCell"/>
</dbReference>
<dbReference type="GO" id="GO:0046983">
    <property type="term" value="F:protein dimerization activity"/>
    <property type="evidence" value="ECO:0007669"/>
    <property type="project" value="InterPro"/>
</dbReference>
<keyword evidence="7" id="KW-1185">Reference proteome</keyword>
<keyword evidence="5" id="KW-0539">Nucleus</keyword>
<evidence type="ECO:0000256" key="1">
    <source>
        <dbReference type="ARBA" id="ARBA00004123"/>
    </source>
</evidence>
<keyword evidence="3" id="KW-0238">DNA-binding</keyword>
<dbReference type="InParanoid" id="A0A6J0BSC4"/>
<reference evidence="8" key="1">
    <citation type="submission" date="2025-08" db="UniProtKB">
        <authorList>
            <consortium name="RefSeq"/>
        </authorList>
    </citation>
    <scope>IDENTIFICATION</scope>
    <source>
        <tissue evidence="8">Thorax and Abdomen</tissue>
    </source>
</reference>
<proteinExistence type="predicted"/>
<dbReference type="KEGG" id="nlo:107222374"/>
<keyword evidence="2" id="KW-0805">Transcription regulation</keyword>
<evidence type="ECO:0000313" key="7">
    <source>
        <dbReference type="Proteomes" id="UP000829291"/>
    </source>
</evidence>
<evidence type="ECO:0000256" key="4">
    <source>
        <dbReference type="ARBA" id="ARBA00023163"/>
    </source>
</evidence>
<evidence type="ECO:0000256" key="5">
    <source>
        <dbReference type="ARBA" id="ARBA00023242"/>
    </source>
</evidence>
<evidence type="ECO:0000256" key="2">
    <source>
        <dbReference type="ARBA" id="ARBA00023015"/>
    </source>
</evidence>